<evidence type="ECO:0000256" key="9">
    <source>
        <dbReference type="ARBA" id="ARBA00022679"/>
    </source>
</evidence>
<dbReference type="EMBL" id="QKVK01000006">
    <property type="protein sequence ID" value="PZF76307.1"/>
    <property type="molecule type" value="Genomic_DNA"/>
</dbReference>
<keyword evidence="14" id="KW-0157">Chromophore</keyword>
<comment type="catalytic activity">
    <reaction evidence="1">
        <text>ATP + protein L-histidine = ADP + protein N-phospho-L-histidine.</text>
        <dbReference type="EC" id="2.7.13.3"/>
    </reaction>
</comment>
<keyword evidence="15" id="KW-0843">Virulence</keyword>
<keyword evidence="17" id="KW-1133">Transmembrane helix</keyword>
<keyword evidence="17" id="KW-0812">Transmembrane</keyword>
<keyword evidence="10" id="KW-0677">Repeat</keyword>
<evidence type="ECO:0000256" key="11">
    <source>
        <dbReference type="ARBA" id="ARBA00022741"/>
    </source>
</evidence>
<evidence type="ECO:0000256" key="1">
    <source>
        <dbReference type="ARBA" id="ARBA00000085"/>
    </source>
</evidence>
<evidence type="ECO:0000259" key="18">
    <source>
        <dbReference type="PROSITE" id="PS50112"/>
    </source>
</evidence>
<dbReference type="SMART" id="SM00086">
    <property type="entry name" value="PAC"/>
    <property type="match status" value="2"/>
</dbReference>
<evidence type="ECO:0000256" key="5">
    <source>
        <dbReference type="ARBA" id="ARBA00022553"/>
    </source>
</evidence>
<feature type="domain" description="PAC" evidence="19">
    <location>
        <begin position="181"/>
        <end position="234"/>
    </location>
</feature>
<evidence type="ECO:0000256" key="13">
    <source>
        <dbReference type="ARBA" id="ARBA00022840"/>
    </source>
</evidence>
<comment type="caution">
    <text evidence="20">The sequence shown here is derived from an EMBL/GenBank/DDBJ whole genome shotgun (WGS) entry which is preliminary data.</text>
</comment>
<keyword evidence="8" id="KW-0288">FMN</keyword>
<dbReference type="GO" id="GO:0005524">
    <property type="term" value="F:ATP binding"/>
    <property type="evidence" value="ECO:0007669"/>
    <property type="project" value="UniProtKB-KW"/>
</dbReference>
<organism evidence="20 21">
    <name type="scientific">Aestuariivirga litoralis</name>
    <dbReference type="NCBI Taxonomy" id="2650924"/>
    <lineage>
        <taxon>Bacteria</taxon>
        <taxon>Pseudomonadati</taxon>
        <taxon>Pseudomonadota</taxon>
        <taxon>Alphaproteobacteria</taxon>
        <taxon>Hyphomicrobiales</taxon>
        <taxon>Aestuariivirgaceae</taxon>
        <taxon>Aestuariivirga</taxon>
    </lineage>
</organism>
<evidence type="ECO:0000256" key="3">
    <source>
        <dbReference type="ARBA" id="ARBA00021740"/>
    </source>
</evidence>
<sequence length="560" mass="62088">MIGTAVVMRLLFPLAGPFLSFYPAILFCALIGGHRMGIAALLTGLAVSPFFFRPGHDPVPLVWDVASWFSFALFGYLIVKAIDFQQRTLVTSRQLTESLQSQQHFSGSVIAAAPSLTYIYDIETGHNLFISPQSKSILGYEPQEISAMGPGLMATLLHPDDVPRAMARFAAMRASPEVTSPDIEYRMRRKDGSWVWLLSSDRAFSRDAGGRLRQVLGVATDITARKRFEEQLLASEERFRGIFENAPTGISISDIDGNFVQCNPAYERILGYSLDELRNVPFVSIVHPDDRDANLREMERLVRQEVPYFEIFNRSIHKTGRTVWVHKFVLLLRDRQGTPVSIVALVTDMTERKRQEEQIKLLMREVNHRSKNLLAVVQSVARQTASYGDPARFAERFSDRLQGLAASHDLLVNNAWRGVELGELVSSQLAHFKDLVGRRIMVAGPPLRINASAAQSLGMALHELAANAGKYGALSREDGRVAVSWEVTEDGRRLLVTWREEGGPPVAPPERSGLGTLILTRLAEQSLEAEAALDHAPQGLVWRLSAPLAKVVEAGGDVSL</sequence>
<protein>
    <recommendedName>
        <fullName evidence="3">Blue-light-activated histidine kinase</fullName>
        <ecNumber evidence="2">2.7.13.3</ecNumber>
    </recommendedName>
</protein>
<dbReference type="EC" id="2.7.13.3" evidence="2"/>
<keyword evidence="4" id="KW-0600">Photoreceptor protein</keyword>
<dbReference type="PROSITE" id="PS50112">
    <property type="entry name" value="PAS"/>
    <property type="match status" value="2"/>
</dbReference>
<evidence type="ECO:0000256" key="15">
    <source>
        <dbReference type="ARBA" id="ARBA00023026"/>
    </source>
</evidence>
<dbReference type="PANTHER" id="PTHR41523:SF8">
    <property type="entry name" value="ETHYLENE RESPONSE SENSOR PROTEIN"/>
    <property type="match status" value="1"/>
</dbReference>
<feature type="transmembrane region" description="Helical" evidence="17">
    <location>
        <begin position="6"/>
        <end position="31"/>
    </location>
</feature>
<gene>
    <name evidence="20" type="ORF">DK847_14045</name>
</gene>
<dbReference type="AlphaFoldDB" id="A0A2W2BK77"/>
<evidence type="ECO:0000313" key="21">
    <source>
        <dbReference type="Proteomes" id="UP000248795"/>
    </source>
</evidence>
<keyword evidence="11" id="KW-0547">Nucleotide-binding</keyword>
<dbReference type="Proteomes" id="UP000248795">
    <property type="component" value="Unassembled WGS sequence"/>
</dbReference>
<dbReference type="CDD" id="cd00130">
    <property type="entry name" value="PAS"/>
    <property type="match status" value="2"/>
</dbReference>
<keyword evidence="21" id="KW-1185">Reference proteome</keyword>
<dbReference type="InterPro" id="IPR035965">
    <property type="entry name" value="PAS-like_dom_sf"/>
</dbReference>
<keyword evidence="7" id="KW-0285">Flavoprotein</keyword>
<evidence type="ECO:0000313" key="20">
    <source>
        <dbReference type="EMBL" id="PZF76307.1"/>
    </source>
</evidence>
<dbReference type="SUPFAM" id="SSF55874">
    <property type="entry name" value="ATPase domain of HSP90 chaperone/DNA topoisomerase II/histidine kinase"/>
    <property type="match status" value="1"/>
</dbReference>
<dbReference type="InterPro" id="IPR000014">
    <property type="entry name" value="PAS"/>
</dbReference>
<dbReference type="PROSITE" id="PS50113">
    <property type="entry name" value="PAC"/>
    <property type="match status" value="2"/>
</dbReference>
<feature type="domain" description="PAS" evidence="18">
    <location>
        <begin position="109"/>
        <end position="161"/>
    </location>
</feature>
<evidence type="ECO:0000256" key="6">
    <source>
        <dbReference type="ARBA" id="ARBA00022606"/>
    </source>
</evidence>
<keyword evidence="12 20" id="KW-0418">Kinase</keyword>
<dbReference type="InterPro" id="IPR036890">
    <property type="entry name" value="HATPase_C_sf"/>
</dbReference>
<dbReference type="InterPro" id="IPR000700">
    <property type="entry name" value="PAS-assoc_C"/>
</dbReference>
<evidence type="ECO:0000256" key="7">
    <source>
        <dbReference type="ARBA" id="ARBA00022630"/>
    </source>
</evidence>
<feature type="domain" description="PAS" evidence="18">
    <location>
        <begin position="235"/>
        <end position="305"/>
    </location>
</feature>
<keyword evidence="6" id="KW-0716">Sensory transduction</keyword>
<dbReference type="PANTHER" id="PTHR41523">
    <property type="entry name" value="TWO-COMPONENT SYSTEM SENSOR PROTEIN"/>
    <property type="match status" value="1"/>
</dbReference>
<evidence type="ECO:0000259" key="19">
    <source>
        <dbReference type="PROSITE" id="PS50113"/>
    </source>
</evidence>
<evidence type="ECO:0000256" key="16">
    <source>
        <dbReference type="ARBA" id="ARBA00023170"/>
    </source>
</evidence>
<dbReference type="Pfam" id="PF08447">
    <property type="entry name" value="PAS_3"/>
    <property type="match status" value="2"/>
</dbReference>
<keyword evidence="5" id="KW-0597">Phosphoprotein</keyword>
<keyword evidence="9" id="KW-0808">Transferase</keyword>
<dbReference type="NCBIfam" id="TIGR00229">
    <property type="entry name" value="sensory_box"/>
    <property type="match status" value="2"/>
</dbReference>
<dbReference type="InterPro" id="IPR013655">
    <property type="entry name" value="PAS_fold_3"/>
</dbReference>
<dbReference type="SMART" id="SM00091">
    <property type="entry name" value="PAS"/>
    <property type="match status" value="2"/>
</dbReference>
<dbReference type="Gene3D" id="3.30.565.10">
    <property type="entry name" value="Histidine kinase-like ATPase, C-terminal domain"/>
    <property type="match status" value="1"/>
</dbReference>
<evidence type="ECO:0000256" key="10">
    <source>
        <dbReference type="ARBA" id="ARBA00022737"/>
    </source>
</evidence>
<dbReference type="GO" id="GO:0004673">
    <property type="term" value="F:protein histidine kinase activity"/>
    <property type="evidence" value="ECO:0007669"/>
    <property type="project" value="UniProtKB-EC"/>
</dbReference>
<keyword evidence="17" id="KW-0472">Membrane</keyword>
<keyword evidence="16" id="KW-0675">Receptor</keyword>
<keyword evidence="13" id="KW-0067">ATP-binding</keyword>
<evidence type="ECO:0000256" key="12">
    <source>
        <dbReference type="ARBA" id="ARBA00022777"/>
    </source>
</evidence>
<dbReference type="Gene3D" id="3.30.450.20">
    <property type="entry name" value="PAS domain"/>
    <property type="match status" value="2"/>
</dbReference>
<dbReference type="GO" id="GO:0009881">
    <property type="term" value="F:photoreceptor activity"/>
    <property type="evidence" value="ECO:0007669"/>
    <property type="project" value="UniProtKB-KW"/>
</dbReference>
<evidence type="ECO:0000256" key="8">
    <source>
        <dbReference type="ARBA" id="ARBA00022643"/>
    </source>
</evidence>
<dbReference type="SMART" id="SM00911">
    <property type="entry name" value="HWE_HK"/>
    <property type="match status" value="1"/>
</dbReference>
<dbReference type="Pfam" id="PF07536">
    <property type="entry name" value="HWE_HK"/>
    <property type="match status" value="1"/>
</dbReference>
<evidence type="ECO:0000256" key="14">
    <source>
        <dbReference type="ARBA" id="ARBA00022991"/>
    </source>
</evidence>
<feature type="domain" description="PAC" evidence="19">
    <location>
        <begin position="309"/>
        <end position="361"/>
    </location>
</feature>
<evidence type="ECO:0000256" key="17">
    <source>
        <dbReference type="SAM" id="Phobius"/>
    </source>
</evidence>
<dbReference type="SUPFAM" id="SSF55785">
    <property type="entry name" value="PYP-like sensor domain (PAS domain)"/>
    <property type="match status" value="2"/>
</dbReference>
<evidence type="ECO:0000256" key="2">
    <source>
        <dbReference type="ARBA" id="ARBA00012438"/>
    </source>
</evidence>
<dbReference type="InterPro" id="IPR001610">
    <property type="entry name" value="PAC"/>
</dbReference>
<proteinExistence type="predicted"/>
<dbReference type="InterPro" id="IPR011102">
    <property type="entry name" value="Sig_transdc_His_kinase_HWE"/>
</dbReference>
<accession>A0A2W2BK77</accession>
<evidence type="ECO:0000256" key="4">
    <source>
        <dbReference type="ARBA" id="ARBA00022543"/>
    </source>
</evidence>
<name>A0A2W2BK77_9HYPH</name>
<reference evidence="21" key="1">
    <citation type="submission" date="2018-06" db="EMBL/GenBank/DDBJ databases">
        <title>Aestuariibacter litoralis strain KCTC 52945T.</title>
        <authorList>
            <person name="Li X."/>
            <person name="Salam N."/>
            <person name="Li J.-L."/>
            <person name="Chen Y.-M."/>
            <person name="Yang Z.-W."/>
            <person name="Zhang L.-Y."/>
            <person name="Han M.-X."/>
            <person name="Xiao M."/>
            <person name="Li W.-J."/>
        </authorList>
    </citation>
    <scope>NUCLEOTIDE SEQUENCE [LARGE SCALE GENOMIC DNA]</scope>
    <source>
        <strain evidence="21">KCTC 52945</strain>
    </source>
</reference>